<dbReference type="EMBL" id="CP095328">
    <property type="protein sequence ID" value="XAG42413.1"/>
    <property type="molecule type" value="Genomic_DNA"/>
</dbReference>
<accession>A0AAU6TB15</accession>
<reference evidence="2" key="1">
    <citation type="submission" date="2022-03" db="EMBL/GenBank/DDBJ databases">
        <title>Sea Food Isolates.</title>
        <authorList>
            <person name="Li C."/>
        </authorList>
    </citation>
    <scope>NUCLEOTIDE SEQUENCE</scope>
    <source>
        <strain evidence="2">19NY04SH05-1</strain>
    </source>
</reference>
<gene>
    <name evidence="2" type="ORF">MRK42_05315</name>
</gene>
<feature type="compositionally biased region" description="Basic and acidic residues" evidence="1">
    <location>
        <begin position="58"/>
        <end position="69"/>
    </location>
</feature>
<name>A0AAU6TB15_9GAMM</name>
<evidence type="ECO:0000256" key="1">
    <source>
        <dbReference type="SAM" id="MobiDB-lite"/>
    </source>
</evidence>
<proteinExistence type="predicted"/>
<feature type="region of interest" description="Disordered" evidence="1">
    <location>
        <begin position="56"/>
        <end position="75"/>
    </location>
</feature>
<dbReference type="RefSeq" id="WP_156476441.1">
    <property type="nucleotide sequence ID" value="NZ_CP095328.1"/>
</dbReference>
<evidence type="ECO:0000313" key="2">
    <source>
        <dbReference type="EMBL" id="XAG42413.1"/>
    </source>
</evidence>
<organism evidence="2">
    <name type="scientific">Aeromonas sp. 19NY04SH05-1</name>
    <dbReference type="NCBI Taxonomy" id="2920537"/>
    <lineage>
        <taxon>Bacteria</taxon>
        <taxon>Pseudomonadati</taxon>
        <taxon>Pseudomonadota</taxon>
        <taxon>Gammaproteobacteria</taxon>
        <taxon>Aeromonadales</taxon>
        <taxon>Aeromonadaceae</taxon>
        <taxon>Aeromonas</taxon>
    </lineage>
</organism>
<protein>
    <recommendedName>
        <fullName evidence="3">DUF1360 domain-containing protein</fullName>
    </recommendedName>
</protein>
<dbReference type="AlphaFoldDB" id="A0AAU6TB15"/>
<sequence length="75" mass="8521">MNDAIISKLMAVKLAHCLWCLLWFYVMAIVALMDKNPVFTGIFEWRRYVGGMTGAPDGGKEKTGREARFGHASRW</sequence>
<evidence type="ECO:0008006" key="3">
    <source>
        <dbReference type="Google" id="ProtNLM"/>
    </source>
</evidence>